<accession>A0A9W9L6Y4</accession>
<dbReference type="PANTHER" id="PTHR47356">
    <property type="entry name" value="FAD-DEPENDENT MONOOXYGENASE ASQG-RELATED"/>
    <property type="match status" value="1"/>
</dbReference>
<evidence type="ECO:0000256" key="5">
    <source>
        <dbReference type="ARBA" id="ARBA00022827"/>
    </source>
</evidence>
<keyword evidence="5" id="KW-0274">FAD</keyword>
<protein>
    <recommendedName>
        <fullName evidence="10">FAD-binding domain-containing protein</fullName>
    </recommendedName>
</protein>
<proteinExistence type="inferred from homology"/>
<comment type="subcellular location">
    <subcellularLocation>
        <location evidence="1">Membrane</location>
    </subcellularLocation>
</comment>
<dbReference type="InterPro" id="IPR002938">
    <property type="entry name" value="FAD-bd"/>
</dbReference>
<keyword evidence="3" id="KW-0285">Flavoprotein</keyword>
<name>A0A9W9L6Y4_9EURO</name>
<dbReference type="GO" id="GO:0004497">
    <property type="term" value="F:monooxygenase activity"/>
    <property type="evidence" value="ECO:0007669"/>
    <property type="project" value="InterPro"/>
</dbReference>
<evidence type="ECO:0000256" key="6">
    <source>
        <dbReference type="ARBA" id="ARBA00022989"/>
    </source>
</evidence>
<evidence type="ECO:0000256" key="8">
    <source>
        <dbReference type="ARBA" id="ARBA00023136"/>
    </source>
</evidence>
<dbReference type="Proteomes" id="UP001147746">
    <property type="component" value="Unassembled WGS sequence"/>
</dbReference>
<dbReference type="PRINTS" id="PR00420">
    <property type="entry name" value="RNGMNOXGNASE"/>
</dbReference>
<dbReference type="EMBL" id="JAPZBO010000005">
    <property type="protein sequence ID" value="KAJ5315228.1"/>
    <property type="molecule type" value="Genomic_DNA"/>
</dbReference>
<evidence type="ECO:0000256" key="9">
    <source>
        <dbReference type="SAM" id="Phobius"/>
    </source>
</evidence>
<evidence type="ECO:0000256" key="4">
    <source>
        <dbReference type="ARBA" id="ARBA00022692"/>
    </source>
</evidence>
<dbReference type="Pfam" id="PF01494">
    <property type="entry name" value="FAD_binding_3"/>
    <property type="match status" value="1"/>
</dbReference>
<evidence type="ECO:0000313" key="12">
    <source>
        <dbReference type="Proteomes" id="UP001147746"/>
    </source>
</evidence>
<dbReference type="Gene3D" id="3.50.50.60">
    <property type="entry name" value="FAD/NAD(P)-binding domain"/>
    <property type="match status" value="1"/>
</dbReference>
<dbReference type="SUPFAM" id="SSF51905">
    <property type="entry name" value="FAD/NAD(P)-binding domain"/>
    <property type="match status" value="1"/>
</dbReference>
<feature type="domain" description="FAD-binding" evidence="10">
    <location>
        <begin position="7"/>
        <end position="337"/>
    </location>
</feature>
<dbReference type="InterPro" id="IPR050562">
    <property type="entry name" value="FAD_mOase_fung"/>
</dbReference>
<reference evidence="11" key="2">
    <citation type="journal article" date="2023" name="IMA Fungus">
        <title>Comparative genomic study of the Penicillium genus elucidates a diverse pangenome and 15 lateral gene transfer events.</title>
        <authorList>
            <person name="Petersen C."/>
            <person name="Sorensen T."/>
            <person name="Nielsen M.R."/>
            <person name="Sondergaard T.E."/>
            <person name="Sorensen J.L."/>
            <person name="Fitzpatrick D.A."/>
            <person name="Frisvad J.C."/>
            <person name="Nielsen K.L."/>
        </authorList>
    </citation>
    <scope>NUCLEOTIDE SEQUENCE</scope>
    <source>
        <strain evidence="11">IBT 21472</strain>
    </source>
</reference>
<evidence type="ECO:0000256" key="3">
    <source>
        <dbReference type="ARBA" id="ARBA00022630"/>
    </source>
</evidence>
<keyword evidence="7" id="KW-0560">Oxidoreductase</keyword>
<dbReference type="GO" id="GO:0016020">
    <property type="term" value="C:membrane"/>
    <property type="evidence" value="ECO:0007669"/>
    <property type="project" value="UniProtKB-SubCell"/>
</dbReference>
<comment type="similarity">
    <text evidence="2">Belongs to the paxM FAD-dependent monooxygenase family.</text>
</comment>
<keyword evidence="12" id="KW-1185">Reference proteome</keyword>
<reference evidence="11" key="1">
    <citation type="submission" date="2022-12" db="EMBL/GenBank/DDBJ databases">
        <authorList>
            <person name="Petersen C."/>
        </authorList>
    </citation>
    <scope>NUCLEOTIDE SEQUENCE</scope>
    <source>
        <strain evidence="11">IBT 21472</strain>
    </source>
</reference>
<keyword evidence="8 9" id="KW-0472">Membrane</keyword>
<keyword evidence="4 9" id="KW-0812">Transmembrane</keyword>
<dbReference type="AlphaFoldDB" id="A0A9W9L6Y4"/>
<evidence type="ECO:0000313" key="11">
    <source>
        <dbReference type="EMBL" id="KAJ5315228.1"/>
    </source>
</evidence>
<dbReference type="GO" id="GO:0071949">
    <property type="term" value="F:FAD binding"/>
    <property type="evidence" value="ECO:0007669"/>
    <property type="project" value="InterPro"/>
</dbReference>
<gene>
    <name evidence="11" type="ORF">N7476_005535</name>
</gene>
<feature type="transmembrane region" description="Helical" evidence="9">
    <location>
        <begin position="443"/>
        <end position="464"/>
    </location>
</feature>
<organism evidence="11 12">
    <name type="scientific">Penicillium atrosanguineum</name>
    <dbReference type="NCBI Taxonomy" id="1132637"/>
    <lineage>
        <taxon>Eukaryota</taxon>
        <taxon>Fungi</taxon>
        <taxon>Dikarya</taxon>
        <taxon>Ascomycota</taxon>
        <taxon>Pezizomycotina</taxon>
        <taxon>Eurotiomycetes</taxon>
        <taxon>Eurotiomycetidae</taxon>
        <taxon>Eurotiales</taxon>
        <taxon>Aspergillaceae</taxon>
        <taxon>Penicillium</taxon>
    </lineage>
</organism>
<dbReference type="PANTHER" id="PTHR47356:SF2">
    <property type="entry name" value="FAD-BINDING DOMAIN-CONTAINING PROTEIN-RELATED"/>
    <property type="match status" value="1"/>
</dbReference>
<sequence>MESKGFKVIIVGGSIAGLTLAHTLSRIGIDYVVLEKRGYVAPKEGASILILPHGGRILEQLGLFKIIEQSSEPLHTAHIHFPDGFEHTNTSPGVFNDRFGLPLAFLERQKMLEILFDNLPDKSKILCGKKITQIEDFEDAVTVHTDDGNMYKGDLVVGADGVHSRVRAEMWRLAEETKPSVISAAERKSMTVQYVCAFGISSDVAGLVPGEQVCSFNDGRSFLTFPGKDGRVFWFLVKKLEQKHPYSHAPRFSSKDVEPICRPFMNDKILENVRFSDLWTLKKACSVIALEENVFQTWGYRRIVCIGDSMHKMTPNTGEGANCAIEDVAALANMLNARGVTNGRLCKLSTEELSTLFEDYSKTRFDRISSIYNISRLVVRLHIRDTLLLRLLGRYYMPHSGDLPMNVASKMIAGAVALDFLPLPSRSGPGWKIYKTRKSIPRWVTVVAATSIMLMVSMCLRKFVLEK</sequence>
<dbReference type="InterPro" id="IPR036188">
    <property type="entry name" value="FAD/NAD-bd_sf"/>
</dbReference>
<evidence type="ECO:0000259" key="10">
    <source>
        <dbReference type="Pfam" id="PF01494"/>
    </source>
</evidence>
<evidence type="ECO:0000256" key="2">
    <source>
        <dbReference type="ARBA" id="ARBA00007992"/>
    </source>
</evidence>
<evidence type="ECO:0000256" key="1">
    <source>
        <dbReference type="ARBA" id="ARBA00004370"/>
    </source>
</evidence>
<keyword evidence="6 9" id="KW-1133">Transmembrane helix</keyword>
<evidence type="ECO:0000256" key="7">
    <source>
        <dbReference type="ARBA" id="ARBA00023002"/>
    </source>
</evidence>
<comment type="caution">
    <text evidence="11">The sequence shown here is derived from an EMBL/GenBank/DDBJ whole genome shotgun (WGS) entry which is preliminary data.</text>
</comment>